<dbReference type="Pfam" id="PF00400">
    <property type="entry name" value="WD40"/>
    <property type="match status" value="2"/>
</dbReference>
<dbReference type="VEuPathDB" id="FungiDB:SI65_04891"/>
<feature type="region of interest" description="Disordered" evidence="5">
    <location>
        <begin position="680"/>
        <end position="766"/>
    </location>
</feature>
<gene>
    <name evidence="6" type="ORF">SI65_04891</name>
</gene>
<evidence type="ECO:0000313" key="6">
    <source>
        <dbReference type="EMBL" id="ODM19905.1"/>
    </source>
</evidence>
<dbReference type="GO" id="GO:0031931">
    <property type="term" value="C:TORC1 complex"/>
    <property type="evidence" value="ECO:0007669"/>
    <property type="project" value="InterPro"/>
</dbReference>
<feature type="compositionally biased region" description="Basic residues" evidence="5">
    <location>
        <begin position="704"/>
        <end position="715"/>
    </location>
</feature>
<dbReference type="PROSITE" id="PS50082">
    <property type="entry name" value="WD_REPEATS_2"/>
    <property type="match status" value="1"/>
</dbReference>
<evidence type="ECO:0000256" key="3">
    <source>
        <dbReference type="ARBA" id="ARBA00022737"/>
    </source>
</evidence>
<comment type="caution">
    <text evidence="6">The sequence shown here is derived from an EMBL/GenBank/DDBJ whole genome shotgun (WGS) entry which is preliminary data.</text>
</comment>
<dbReference type="GO" id="GO:0032956">
    <property type="term" value="P:regulation of actin cytoskeleton organization"/>
    <property type="evidence" value="ECO:0007669"/>
    <property type="project" value="TreeGrafter"/>
</dbReference>
<name>A0A1E3BG01_ASPCR</name>
<dbReference type="Gene3D" id="2.130.10.10">
    <property type="entry name" value="YVTN repeat-like/Quinoprotein amine dehydrogenase"/>
    <property type="match status" value="1"/>
</dbReference>
<feature type="compositionally biased region" description="Basic and acidic residues" evidence="5">
    <location>
        <begin position="681"/>
        <end position="691"/>
    </location>
</feature>
<dbReference type="GO" id="GO:0031929">
    <property type="term" value="P:TOR signaling"/>
    <property type="evidence" value="ECO:0007669"/>
    <property type="project" value="InterPro"/>
</dbReference>
<feature type="compositionally biased region" description="Low complexity" evidence="5">
    <location>
        <begin position="718"/>
        <end position="729"/>
    </location>
</feature>
<dbReference type="PANTHER" id="PTHR19842:SF2">
    <property type="entry name" value="WD REPEAT PROTEIN (AFU_ORTHOLOGUE AFUA_5G04300)"/>
    <property type="match status" value="1"/>
</dbReference>
<dbReference type="EMBL" id="JXNT01000004">
    <property type="protein sequence ID" value="ODM19905.1"/>
    <property type="molecule type" value="Genomic_DNA"/>
</dbReference>
<feature type="region of interest" description="Disordered" evidence="5">
    <location>
        <begin position="37"/>
        <end position="145"/>
    </location>
</feature>
<accession>A0A1E3BG01</accession>
<evidence type="ECO:0000313" key="7">
    <source>
        <dbReference type="Proteomes" id="UP000094569"/>
    </source>
</evidence>
<keyword evidence="7" id="KW-1185">Reference proteome</keyword>
<dbReference type="InterPro" id="IPR019775">
    <property type="entry name" value="WD40_repeat_CS"/>
</dbReference>
<dbReference type="FunFam" id="2.130.10.10:FF:000969">
    <property type="entry name" value="WD repeat protein"/>
    <property type="match status" value="1"/>
</dbReference>
<evidence type="ECO:0000256" key="2">
    <source>
        <dbReference type="ARBA" id="ARBA00022574"/>
    </source>
</evidence>
<dbReference type="SUPFAM" id="SSF50978">
    <property type="entry name" value="WD40 repeat-like"/>
    <property type="match status" value="1"/>
</dbReference>
<dbReference type="AlphaFoldDB" id="A0A1E3BG01"/>
<evidence type="ECO:0000256" key="4">
    <source>
        <dbReference type="PROSITE-ProRule" id="PRU00221"/>
    </source>
</evidence>
<keyword evidence="3" id="KW-0677">Repeat</keyword>
<dbReference type="InterPro" id="IPR001680">
    <property type="entry name" value="WD40_rpt"/>
</dbReference>
<keyword evidence="2 4" id="KW-0853">WD repeat</keyword>
<dbReference type="InterPro" id="IPR037588">
    <property type="entry name" value="MLST8"/>
</dbReference>
<dbReference type="STRING" id="573508.A0A1E3BG01"/>
<evidence type="ECO:0000256" key="1">
    <source>
        <dbReference type="ARBA" id="ARBA00009890"/>
    </source>
</evidence>
<dbReference type="Proteomes" id="UP000094569">
    <property type="component" value="Unassembled WGS sequence"/>
</dbReference>
<reference evidence="6 7" key="1">
    <citation type="journal article" date="2016" name="BMC Genomics">
        <title>Comparative genomic and transcriptomic analyses of the Fuzhuan brick tea-fermentation fungus Aspergillus cristatus.</title>
        <authorList>
            <person name="Ge Y."/>
            <person name="Wang Y."/>
            <person name="Liu Y."/>
            <person name="Tan Y."/>
            <person name="Ren X."/>
            <person name="Zhang X."/>
            <person name="Hyde K.D."/>
            <person name="Liu Y."/>
            <person name="Liu Z."/>
        </authorList>
    </citation>
    <scope>NUCLEOTIDE SEQUENCE [LARGE SCALE GENOMIC DNA]</scope>
    <source>
        <strain evidence="6 7">GZAAS20.1005</strain>
    </source>
</reference>
<organism evidence="6 7">
    <name type="scientific">Aspergillus cristatus</name>
    <name type="common">Chinese Fuzhuan brick tea-fermentation fungus</name>
    <name type="synonym">Eurotium cristatum</name>
    <dbReference type="NCBI Taxonomy" id="573508"/>
    <lineage>
        <taxon>Eukaryota</taxon>
        <taxon>Fungi</taxon>
        <taxon>Dikarya</taxon>
        <taxon>Ascomycota</taxon>
        <taxon>Pezizomycotina</taxon>
        <taxon>Eurotiomycetes</taxon>
        <taxon>Eurotiomycetidae</taxon>
        <taxon>Eurotiales</taxon>
        <taxon>Aspergillaceae</taxon>
        <taxon>Aspergillus</taxon>
        <taxon>Aspergillus subgen. Aspergillus</taxon>
    </lineage>
</organism>
<comment type="similarity">
    <text evidence="1">Belongs to the WD repeat LST8 family.</text>
</comment>
<dbReference type="InterPro" id="IPR036322">
    <property type="entry name" value="WD40_repeat_dom_sf"/>
</dbReference>
<dbReference type="OrthoDB" id="10248252at2759"/>
<dbReference type="SMART" id="SM00320">
    <property type="entry name" value="WD40"/>
    <property type="match status" value="6"/>
</dbReference>
<feature type="repeat" description="WD" evidence="4">
    <location>
        <begin position="254"/>
        <end position="280"/>
    </location>
</feature>
<dbReference type="GO" id="GO:0031932">
    <property type="term" value="C:TORC2 complex"/>
    <property type="evidence" value="ECO:0007669"/>
    <property type="project" value="InterPro"/>
</dbReference>
<evidence type="ECO:0000256" key="5">
    <source>
        <dbReference type="SAM" id="MobiDB-lite"/>
    </source>
</evidence>
<dbReference type="PANTHER" id="PTHR19842">
    <property type="entry name" value="G BETA-LIKE PROTEIN GBL"/>
    <property type="match status" value="1"/>
</dbReference>
<dbReference type="PROSITE" id="PS00678">
    <property type="entry name" value="WD_REPEATS_1"/>
    <property type="match status" value="1"/>
</dbReference>
<sequence>MPKYMSDIENNQGLTQEAQLLLSQFMRSSYAKHRPAYAKNSKLMLPNRNSAPTPAARRSGRQRTGPINYYERINLFAEQDSDDNASERSRNSSVAFRPRGSHSSSPLDSRPELPRSFQHSQIDDPRPRPDNPPPCRTSRNPRNLNRLLRGRELGNANRQLQVGFAQDLKPSRYWQGASNDVIVLAWSPDGTRFAAGATAQSDEHNMEYNRGKNLVLGDLTRNSMKELPDHWVKRPWRRAASGQNQTDTHLFMSVTAMQWFDDILFTSSYDNTVKLWDVSSHANAGCVGTLGHNSKVEVMARSNFDNQILATGTDSIGLWDIKERKHIPLEFQQRQRKKDIELVSTSLAWGTIPATRNILLAGLSEKDEKDEGVPQNGLLAAWRMDEASTTPIHLSPNAQNIFDIKWHPSLPLFLTGSAPTPSRASLARSVVRLYDPLRSKMHKIELDCPALDINDVTFCPTNPYYVTASCTDGVTYLWDYRKPEDILLRLEHDGPSEQIDESLPRERVDVGVRMALWGHGPDQFYSGASDAALKRWNILRSQEDVHVDDVARFPGAVMCGAFSSDKTNLLIGDSAGGLHVLSSSPFQASDEQSMVLESATEAIHDDGDQQAGPNAEAQLANNMLLCGELVRHPIYGVGKGPHYKGPFASWARPDSTPRHLIAETPLKEEVLVRQLDGAPLNDRRGLDEQSRRAIASRIQFSRIRNQRRQENKRKRNDSTISTKPTSSSSNNFIDLCSSEETDDESPLPPLPTGRSKRRAGKIDDPVITKAEPEIIDLTLESDPEGNASPFTFETLLEELEEDIEEDFWWPASGTINPNFPKEGEEDP</sequence>
<proteinExistence type="inferred from homology"/>
<dbReference type="InterPro" id="IPR015943">
    <property type="entry name" value="WD40/YVTN_repeat-like_dom_sf"/>
</dbReference>
<protein>
    <submittedName>
        <fullName evidence="6">Uncharacterized protein</fullName>
    </submittedName>
</protein>